<accession>A0A151PFX7</accession>
<feature type="compositionally biased region" description="Polar residues" evidence="1">
    <location>
        <begin position="1"/>
        <end position="12"/>
    </location>
</feature>
<dbReference type="AlphaFoldDB" id="A0A151PFX7"/>
<keyword evidence="3" id="KW-1185">Reference proteome</keyword>
<name>A0A151PFX7_ALLMI</name>
<sequence length="99" mass="10689">MHEPNRLSTWKSTEILDKEVTESGKVDPSPNTNLKIPKGERLSTLSPPTWTPSSPNSSSHSFSKLQDRSQPKAGNSLPGMSLMGHLDLMGRCPLCCAAG</sequence>
<reference evidence="2 3" key="1">
    <citation type="journal article" date="2012" name="Genome Biol.">
        <title>Sequencing three crocodilian genomes to illuminate the evolution of archosaurs and amniotes.</title>
        <authorList>
            <person name="St John J.A."/>
            <person name="Braun E.L."/>
            <person name="Isberg S.R."/>
            <person name="Miles L.G."/>
            <person name="Chong A.Y."/>
            <person name="Gongora J."/>
            <person name="Dalzell P."/>
            <person name="Moran C."/>
            <person name="Bed'hom B."/>
            <person name="Abzhanov A."/>
            <person name="Burgess S.C."/>
            <person name="Cooksey A.M."/>
            <person name="Castoe T.A."/>
            <person name="Crawford N.G."/>
            <person name="Densmore L.D."/>
            <person name="Drew J.C."/>
            <person name="Edwards S.V."/>
            <person name="Faircloth B.C."/>
            <person name="Fujita M.K."/>
            <person name="Greenwold M.J."/>
            <person name="Hoffmann F.G."/>
            <person name="Howard J.M."/>
            <person name="Iguchi T."/>
            <person name="Janes D.E."/>
            <person name="Khan S.Y."/>
            <person name="Kohno S."/>
            <person name="de Koning A.J."/>
            <person name="Lance S.L."/>
            <person name="McCarthy F.M."/>
            <person name="McCormack J.E."/>
            <person name="Merchant M.E."/>
            <person name="Peterson D.G."/>
            <person name="Pollock D.D."/>
            <person name="Pourmand N."/>
            <person name="Raney B.J."/>
            <person name="Roessler K.A."/>
            <person name="Sanford J.R."/>
            <person name="Sawyer R.H."/>
            <person name="Schmidt C.J."/>
            <person name="Triplett E.W."/>
            <person name="Tuberville T.D."/>
            <person name="Venegas-Anaya M."/>
            <person name="Howard J.T."/>
            <person name="Jarvis E.D."/>
            <person name="Guillette L.J.Jr."/>
            <person name="Glenn T.C."/>
            <person name="Green R.E."/>
            <person name="Ray D.A."/>
        </authorList>
    </citation>
    <scope>NUCLEOTIDE SEQUENCE [LARGE SCALE GENOMIC DNA]</scope>
    <source>
        <strain evidence="2">KSC_2009_1</strain>
    </source>
</reference>
<gene>
    <name evidence="2" type="ORF">Y1Q_0022371</name>
</gene>
<comment type="caution">
    <text evidence="2">The sequence shown here is derived from an EMBL/GenBank/DDBJ whole genome shotgun (WGS) entry which is preliminary data.</text>
</comment>
<dbReference type="EMBL" id="AKHW03000334">
    <property type="protein sequence ID" value="KYO47909.1"/>
    <property type="molecule type" value="Genomic_DNA"/>
</dbReference>
<evidence type="ECO:0000313" key="3">
    <source>
        <dbReference type="Proteomes" id="UP000050525"/>
    </source>
</evidence>
<dbReference type="Proteomes" id="UP000050525">
    <property type="component" value="Unassembled WGS sequence"/>
</dbReference>
<evidence type="ECO:0000313" key="2">
    <source>
        <dbReference type="EMBL" id="KYO47909.1"/>
    </source>
</evidence>
<proteinExistence type="predicted"/>
<feature type="region of interest" description="Disordered" evidence="1">
    <location>
        <begin position="1"/>
        <end position="83"/>
    </location>
</feature>
<feature type="compositionally biased region" description="Basic and acidic residues" evidence="1">
    <location>
        <begin position="14"/>
        <end position="25"/>
    </location>
</feature>
<evidence type="ECO:0000256" key="1">
    <source>
        <dbReference type="SAM" id="MobiDB-lite"/>
    </source>
</evidence>
<protein>
    <submittedName>
        <fullName evidence="2">Uncharacterized protein</fullName>
    </submittedName>
</protein>
<feature type="compositionally biased region" description="Low complexity" evidence="1">
    <location>
        <begin position="43"/>
        <end position="63"/>
    </location>
</feature>
<organism evidence="2 3">
    <name type="scientific">Alligator mississippiensis</name>
    <name type="common">American alligator</name>
    <dbReference type="NCBI Taxonomy" id="8496"/>
    <lineage>
        <taxon>Eukaryota</taxon>
        <taxon>Metazoa</taxon>
        <taxon>Chordata</taxon>
        <taxon>Craniata</taxon>
        <taxon>Vertebrata</taxon>
        <taxon>Euteleostomi</taxon>
        <taxon>Archelosauria</taxon>
        <taxon>Archosauria</taxon>
        <taxon>Crocodylia</taxon>
        <taxon>Alligatoridae</taxon>
        <taxon>Alligatorinae</taxon>
        <taxon>Alligator</taxon>
    </lineage>
</organism>